<evidence type="ECO:0000256" key="7">
    <source>
        <dbReference type="ARBA" id="ARBA00023204"/>
    </source>
</evidence>
<feature type="domain" description="Methylated-DNA-[protein]-cysteine S-methyltransferase DNA binding" evidence="10">
    <location>
        <begin position="72"/>
        <end position="150"/>
    </location>
</feature>
<comment type="miscellaneous">
    <text evidence="9">This enzyme catalyzes only one turnover and therefore is not strictly catalytic. According to one definition, an enzyme is a biocatalyst that acts repeatedly and over many reaction cycles.</text>
</comment>
<evidence type="ECO:0000256" key="8">
    <source>
        <dbReference type="ARBA" id="ARBA00049348"/>
    </source>
</evidence>
<comment type="catalytic activity">
    <reaction evidence="1 9">
        <text>a 4-O-methyl-thymidine in DNA + L-cysteinyl-[protein] = a thymidine in DNA + S-methyl-L-cysteinyl-[protein]</text>
        <dbReference type="Rhea" id="RHEA:53428"/>
        <dbReference type="Rhea" id="RHEA-COMP:10131"/>
        <dbReference type="Rhea" id="RHEA-COMP:10132"/>
        <dbReference type="Rhea" id="RHEA-COMP:13555"/>
        <dbReference type="Rhea" id="RHEA-COMP:13556"/>
        <dbReference type="ChEBI" id="CHEBI:29950"/>
        <dbReference type="ChEBI" id="CHEBI:82612"/>
        <dbReference type="ChEBI" id="CHEBI:137386"/>
        <dbReference type="ChEBI" id="CHEBI:137387"/>
        <dbReference type="EC" id="2.1.1.63"/>
    </reaction>
</comment>
<comment type="subcellular location">
    <subcellularLocation>
        <location evidence="9">Cytoplasm</location>
    </subcellularLocation>
</comment>
<accession>A0A328UK11</accession>
<evidence type="ECO:0000313" key="12">
    <source>
        <dbReference type="EMBL" id="RAQ29335.1"/>
    </source>
</evidence>
<evidence type="ECO:0000256" key="2">
    <source>
        <dbReference type="ARBA" id="ARBA00008711"/>
    </source>
</evidence>
<dbReference type="GO" id="GO:0005737">
    <property type="term" value="C:cytoplasm"/>
    <property type="evidence" value="ECO:0007669"/>
    <property type="project" value="UniProtKB-SubCell"/>
</dbReference>
<dbReference type="AlphaFoldDB" id="A0A328UK11"/>
<keyword evidence="5 9" id="KW-0808">Transferase</keyword>
<keyword evidence="13" id="KW-1185">Reference proteome</keyword>
<dbReference type="Proteomes" id="UP000249377">
    <property type="component" value="Unassembled WGS sequence"/>
</dbReference>
<dbReference type="SUPFAM" id="SSF53155">
    <property type="entry name" value="Methylated DNA-protein cysteine methyltransferase domain"/>
    <property type="match status" value="1"/>
</dbReference>
<dbReference type="NCBIfam" id="TIGR00589">
    <property type="entry name" value="ogt"/>
    <property type="match status" value="1"/>
</dbReference>
<dbReference type="InterPro" id="IPR036631">
    <property type="entry name" value="MGMT_N_sf"/>
</dbReference>
<dbReference type="Pfam" id="PF02870">
    <property type="entry name" value="Methyltransf_1N"/>
    <property type="match status" value="1"/>
</dbReference>
<dbReference type="InterPro" id="IPR014048">
    <property type="entry name" value="MethylDNA_cys_MeTrfase_DNA-bd"/>
</dbReference>
<reference evidence="12 13" key="1">
    <citation type="submission" date="2018-06" db="EMBL/GenBank/DDBJ databases">
        <title>Noncontiguous genome sequence of Ruminococcaceae bacterium ASD2818.</title>
        <authorList>
            <person name="Chaplin A.V."/>
            <person name="Sokolova S.R."/>
            <person name="Kochetkova T.O."/>
            <person name="Goltsov A.Y."/>
            <person name="Trofimov D.Y."/>
            <person name="Efimov B.A."/>
        </authorList>
    </citation>
    <scope>NUCLEOTIDE SEQUENCE [LARGE SCALE GENOMIC DNA]</scope>
    <source>
        <strain evidence="12 13">ASD2818</strain>
    </source>
</reference>
<comment type="function">
    <text evidence="9">Involved in the cellular defense against the biological effects of O6-methylguanine (O6-MeG) and O4-methylthymine (O4-MeT) in DNA. Repairs the methylated nucleobase in DNA by stoichiometrically transferring the methyl group to a cysteine residue in the enzyme. This is a suicide reaction: the enzyme is irreversibly inactivated.</text>
</comment>
<feature type="active site" description="Nucleophile; methyl group acceptor" evidence="9">
    <location>
        <position position="122"/>
    </location>
</feature>
<dbReference type="HAMAP" id="MF_00772">
    <property type="entry name" value="OGT"/>
    <property type="match status" value="1"/>
</dbReference>
<dbReference type="InterPro" id="IPR036388">
    <property type="entry name" value="WH-like_DNA-bd_sf"/>
</dbReference>
<evidence type="ECO:0000256" key="3">
    <source>
        <dbReference type="ARBA" id="ARBA00022490"/>
    </source>
</evidence>
<dbReference type="InterPro" id="IPR008332">
    <property type="entry name" value="MethylG_MeTrfase_N"/>
</dbReference>
<evidence type="ECO:0000256" key="9">
    <source>
        <dbReference type="HAMAP-Rule" id="MF_00772"/>
    </source>
</evidence>
<dbReference type="Gene3D" id="3.30.160.70">
    <property type="entry name" value="Methylated DNA-protein cysteine methyltransferase domain"/>
    <property type="match status" value="1"/>
</dbReference>
<dbReference type="InterPro" id="IPR023546">
    <property type="entry name" value="MGMT"/>
</dbReference>
<evidence type="ECO:0000256" key="1">
    <source>
        <dbReference type="ARBA" id="ARBA00001286"/>
    </source>
</evidence>
<keyword evidence="6 9" id="KW-0227">DNA damage</keyword>
<comment type="catalytic activity">
    <reaction evidence="8 9">
        <text>a 6-O-methyl-2'-deoxyguanosine in DNA + L-cysteinyl-[protein] = S-methyl-L-cysteinyl-[protein] + a 2'-deoxyguanosine in DNA</text>
        <dbReference type="Rhea" id="RHEA:24000"/>
        <dbReference type="Rhea" id="RHEA-COMP:10131"/>
        <dbReference type="Rhea" id="RHEA-COMP:10132"/>
        <dbReference type="Rhea" id="RHEA-COMP:11367"/>
        <dbReference type="Rhea" id="RHEA-COMP:11368"/>
        <dbReference type="ChEBI" id="CHEBI:29950"/>
        <dbReference type="ChEBI" id="CHEBI:82612"/>
        <dbReference type="ChEBI" id="CHEBI:85445"/>
        <dbReference type="ChEBI" id="CHEBI:85448"/>
        <dbReference type="EC" id="2.1.1.63"/>
    </reaction>
</comment>
<evidence type="ECO:0000259" key="10">
    <source>
        <dbReference type="Pfam" id="PF01035"/>
    </source>
</evidence>
<feature type="domain" description="Methylguanine DNA methyltransferase ribonuclease-like" evidence="11">
    <location>
        <begin position="1"/>
        <end position="67"/>
    </location>
</feature>
<comment type="caution">
    <text evidence="12">The sequence shown here is derived from an EMBL/GenBank/DDBJ whole genome shotgun (WGS) entry which is preliminary data.</text>
</comment>
<evidence type="ECO:0000313" key="13">
    <source>
        <dbReference type="Proteomes" id="UP000249377"/>
    </source>
</evidence>
<proteinExistence type="inferred from homology"/>
<keyword evidence="7 9" id="KW-0234">DNA repair</keyword>
<dbReference type="SUPFAM" id="SSF46767">
    <property type="entry name" value="Methylated DNA-protein cysteine methyltransferase, C-terminal domain"/>
    <property type="match status" value="1"/>
</dbReference>
<keyword evidence="4 9" id="KW-0489">Methyltransferase</keyword>
<dbReference type="InterPro" id="IPR036217">
    <property type="entry name" value="MethylDNA_cys_MeTrfase_DNAb"/>
</dbReference>
<dbReference type="GO" id="GO:0003908">
    <property type="term" value="F:methylated-DNA-[protein]-cysteine S-methyltransferase activity"/>
    <property type="evidence" value="ECO:0007669"/>
    <property type="project" value="UniProtKB-UniRule"/>
</dbReference>
<evidence type="ECO:0000259" key="11">
    <source>
        <dbReference type="Pfam" id="PF02870"/>
    </source>
</evidence>
<dbReference type="PANTHER" id="PTHR10815">
    <property type="entry name" value="METHYLATED-DNA--PROTEIN-CYSTEINE METHYLTRANSFERASE"/>
    <property type="match status" value="1"/>
</dbReference>
<sequence length="151" mass="16863">MHYIYCKTPVGYVTIFDNRMAITAISFGRQTPQKGIYKETSLSNAAQKELHEYFERKRKIFTLPLEPSGTVFQQKVWAVLQDIPWGQTRSYKQVAQAAGNPRACRAVGMASHHNPIAIMIPCHRVIGASGSLVGFGGGLEIKKILLELEQD</sequence>
<dbReference type="PANTHER" id="PTHR10815:SF5">
    <property type="entry name" value="METHYLATED-DNA--PROTEIN-CYSTEINE METHYLTRANSFERASE"/>
    <property type="match status" value="1"/>
</dbReference>
<evidence type="ECO:0000256" key="5">
    <source>
        <dbReference type="ARBA" id="ARBA00022679"/>
    </source>
</evidence>
<dbReference type="EC" id="2.1.1.63" evidence="9"/>
<dbReference type="Pfam" id="PF01035">
    <property type="entry name" value="DNA_binding_1"/>
    <property type="match status" value="1"/>
</dbReference>
<gene>
    <name evidence="12" type="ORF">DPQ25_06675</name>
</gene>
<organism evidence="12 13">
    <name type="scientific">Hydrogeniiclostridium mannosilyticum</name>
    <dbReference type="NCBI Taxonomy" id="2764322"/>
    <lineage>
        <taxon>Bacteria</taxon>
        <taxon>Bacillati</taxon>
        <taxon>Bacillota</taxon>
        <taxon>Clostridia</taxon>
        <taxon>Eubacteriales</taxon>
        <taxon>Acutalibacteraceae</taxon>
        <taxon>Hydrogeniiclostridium</taxon>
    </lineage>
</organism>
<comment type="similarity">
    <text evidence="2 9">Belongs to the MGMT family.</text>
</comment>
<name>A0A328UK11_9FIRM</name>
<dbReference type="PROSITE" id="PS00374">
    <property type="entry name" value="MGMT"/>
    <property type="match status" value="1"/>
</dbReference>
<dbReference type="RefSeq" id="WP_112332566.1">
    <property type="nucleotide sequence ID" value="NZ_QLYR01000003.1"/>
</dbReference>
<keyword evidence="3 9" id="KW-0963">Cytoplasm</keyword>
<dbReference type="InterPro" id="IPR001497">
    <property type="entry name" value="MethylDNA_cys_MeTrfase_AS"/>
</dbReference>
<dbReference type="CDD" id="cd06445">
    <property type="entry name" value="ATase"/>
    <property type="match status" value="1"/>
</dbReference>
<evidence type="ECO:0000256" key="6">
    <source>
        <dbReference type="ARBA" id="ARBA00022763"/>
    </source>
</evidence>
<evidence type="ECO:0000256" key="4">
    <source>
        <dbReference type="ARBA" id="ARBA00022603"/>
    </source>
</evidence>
<protein>
    <recommendedName>
        <fullName evidence="9">Methylated-DNA--protein-cysteine methyltransferase</fullName>
        <ecNumber evidence="9">2.1.1.63</ecNumber>
    </recommendedName>
    <alternativeName>
        <fullName evidence="9">6-O-methylguanine-DNA methyltransferase</fullName>
        <shortName evidence="9">MGMT</shortName>
    </alternativeName>
    <alternativeName>
        <fullName evidence="9">O-6-methylguanine-DNA-alkyltransferase</fullName>
    </alternativeName>
</protein>
<dbReference type="GO" id="GO:0032259">
    <property type="term" value="P:methylation"/>
    <property type="evidence" value="ECO:0007669"/>
    <property type="project" value="UniProtKB-KW"/>
</dbReference>
<dbReference type="Gene3D" id="1.10.10.10">
    <property type="entry name" value="Winged helix-like DNA-binding domain superfamily/Winged helix DNA-binding domain"/>
    <property type="match status" value="1"/>
</dbReference>
<dbReference type="EMBL" id="QLYR01000003">
    <property type="protein sequence ID" value="RAQ29335.1"/>
    <property type="molecule type" value="Genomic_DNA"/>
</dbReference>
<dbReference type="GO" id="GO:0006307">
    <property type="term" value="P:DNA alkylation repair"/>
    <property type="evidence" value="ECO:0007669"/>
    <property type="project" value="UniProtKB-UniRule"/>
</dbReference>
<dbReference type="FunFam" id="1.10.10.10:FF:000214">
    <property type="entry name" value="Methylated-DNA--protein-cysteine methyltransferase"/>
    <property type="match status" value="1"/>
</dbReference>